<evidence type="ECO:0000313" key="3">
    <source>
        <dbReference type="Proteomes" id="UP000002774"/>
    </source>
</evidence>
<evidence type="ECO:0008006" key="4">
    <source>
        <dbReference type="Google" id="ProtNLM"/>
    </source>
</evidence>
<dbReference type="Proteomes" id="UP000002774">
    <property type="component" value="Chromosome"/>
</dbReference>
<dbReference type="STRING" id="714943.Mucpa_3728"/>
<dbReference type="PROSITE" id="PS51257">
    <property type="entry name" value="PROKAR_LIPOPROTEIN"/>
    <property type="match status" value="1"/>
</dbReference>
<reference evidence="2" key="1">
    <citation type="submission" date="2011-09" db="EMBL/GenBank/DDBJ databases">
        <title>The permanent draft genome of Mucilaginibacter paludis DSM 18603.</title>
        <authorList>
            <consortium name="US DOE Joint Genome Institute (JGI-PGF)"/>
            <person name="Lucas S."/>
            <person name="Han J."/>
            <person name="Lapidus A."/>
            <person name="Bruce D."/>
            <person name="Goodwin L."/>
            <person name="Pitluck S."/>
            <person name="Peters L."/>
            <person name="Kyrpides N."/>
            <person name="Mavromatis K."/>
            <person name="Ivanova N."/>
            <person name="Mikhailova N."/>
            <person name="Held B."/>
            <person name="Detter J.C."/>
            <person name="Tapia R."/>
            <person name="Han C."/>
            <person name="Land M."/>
            <person name="Hauser L."/>
            <person name="Markowitz V."/>
            <person name="Cheng J.-F."/>
            <person name="Hugenholtz P."/>
            <person name="Woyke T."/>
            <person name="Wu D."/>
            <person name="Tindall B."/>
            <person name="Brambilla E."/>
            <person name="Klenk H.-P."/>
            <person name="Eisen J.A."/>
        </authorList>
    </citation>
    <scope>NUCLEOTIDE SEQUENCE [LARGE SCALE GENOMIC DNA]</scope>
    <source>
        <strain evidence="2">DSM 18603</strain>
    </source>
</reference>
<feature type="chain" id="PRO_5003556933" description="TonB C-terminal domain-containing protein" evidence="1">
    <location>
        <begin position="20"/>
        <end position="173"/>
    </location>
</feature>
<organism evidence="2 3">
    <name type="scientific">Mucilaginibacter paludis DSM 18603</name>
    <dbReference type="NCBI Taxonomy" id="714943"/>
    <lineage>
        <taxon>Bacteria</taxon>
        <taxon>Pseudomonadati</taxon>
        <taxon>Bacteroidota</taxon>
        <taxon>Sphingobacteriia</taxon>
        <taxon>Sphingobacteriales</taxon>
        <taxon>Sphingobacteriaceae</taxon>
        <taxon>Mucilaginibacter</taxon>
    </lineage>
</organism>
<sequence>MKRIIFIIALISLYSCAFAQKKDAGTKAQPKRELPAPFKGGIDTLFQFFKDNLTVSPQIIKAKATGLAMFKLTVDSKGMITSIVVYYADDYLLTQPAIDALRRTNGKWVIPSEVSSYDFIVQFSFNYKPDTSIRPAALKAILDYYQHHSPINATDQVPLNYATLLPTIIVNYE</sequence>
<dbReference type="HOGENOM" id="CLU_1545913_0_0_10"/>
<evidence type="ECO:0000313" key="2">
    <source>
        <dbReference type="EMBL" id="EHQ27826.1"/>
    </source>
</evidence>
<protein>
    <recommendedName>
        <fullName evidence="4">TonB C-terminal domain-containing protein</fullName>
    </recommendedName>
</protein>
<name>H1XZY4_9SPHI</name>
<accession>H1XZY4</accession>
<dbReference type="SUPFAM" id="SSF74653">
    <property type="entry name" value="TolA/TonB C-terminal domain"/>
    <property type="match status" value="1"/>
</dbReference>
<dbReference type="OrthoDB" id="794739at2"/>
<keyword evidence="1" id="KW-0732">Signal</keyword>
<keyword evidence="3" id="KW-1185">Reference proteome</keyword>
<dbReference type="EMBL" id="CM001403">
    <property type="protein sequence ID" value="EHQ27826.1"/>
    <property type="molecule type" value="Genomic_DNA"/>
</dbReference>
<feature type="signal peptide" evidence="1">
    <location>
        <begin position="1"/>
        <end position="19"/>
    </location>
</feature>
<gene>
    <name evidence="2" type="ORF">Mucpa_3728</name>
</gene>
<dbReference type="AlphaFoldDB" id="H1XZY4"/>
<proteinExistence type="predicted"/>
<evidence type="ECO:0000256" key="1">
    <source>
        <dbReference type="SAM" id="SignalP"/>
    </source>
</evidence>
<dbReference type="RefSeq" id="WP_008508418.1">
    <property type="nucleotide sequence ID" value="NZ_CM001403.1"/>
</dbReference>